<dbReference type="Proteomes" id="UP000430021">
    <property type="component" value="Unassembled WGS sequence"/>
</dbReference>
<accession>A0A6I4UIA8</accession>
<dbReference type="EMBL" id="WTYB01000001">
    <property type="protein sequence ID" value="MXP37043.1"/>
    <property type="molecule type" value="Genomic_DNA"/>
</dbReference>
<dbReference type="AlphaFoldDB" id="A0A6I4UIA8"/>
<dbReference type="EMBL" id="JACICE010000001">
    <property type="protein sequence ID" value="MBB3775335.1"/>
    <property type="molecule type" value="Genomic_DNA"/>
</dbReference>
<proteinExistence type="predicted"/>
<dbReference type="Proteomes" id="UP000548685">
    <property type="component" value="Unassembled WGS sequence"/>
</dbReference>
<reference evidence="1 4" key="2">
    <citation type="submission" date="2020-08" db="EMBL/GenBank/DDBJ databases">
        <title>Genomic Encyclopedia of Type Strains, Phase IV (KMG-IV): sequencing the most valuable type-strain genomes for metagenomic binning, comparative biology and taxonomic classification.</title>
        <authorList>
            <person name="Goeker M."/>
        </authorList>
    </citation>
    <scope>NUCLEOTIDE SEQUENCE [LARGE SCALE GENOMIC DNA]</scope>
    <source>
        <strain evidence="1 4">DSM 8510</strain>
    </source>
</reference>
<sequence>MIRKLIGAAIGASVAKKHPAAGGATGVVLATAVPFIISRVSLPAMVALGVGGYVAKRIMDKNTAEQATKPTPPTAPVQQ</sequence>
<evidence type="ECO:0000313" key="3">
    <source>
        <dbReference type="Proteomes" id="UP000430021"/>
    </source>
</evidence>
<protein>
    <submittedName>
        <fullName evidence="2">Uncharacterized protein</fullName>
    </submittedName>
</protein>
<name>A0A6I4UIA8_9SPHN</name>
<dbReference type="OrthoDB" id="7392176at2"/>
<reference evidence="2 3" key="1">
    <citation type="submission" date="2019-12" db="EMBL/GenBank/DDBJ databases">
        <title>Genomic-based taxomic classification of the family Erythrobacteraceae.</title>
        <authorList>
            <person name="Xu L."/>
        </authorList>
    </citation>
    <scope>NUCLEOTIDE SEQUENCE [LARGE SCALE GENOMIC DNA]</scope>
    <source>
        <strain evidence="2 3">JCM 10282</strain>
    </source>
</reference>
<comment type="caution">
    <text evidence="2">The sequence shown here is derived from an EMBL/GenBank/DDBJ whole genome shotgun (WGS) entry which is preliminary data.</text>
</comment>
<gene>
    <name evidence="1" type="ORF">FHS52_001278</name>
    <name evidence="2" type="ORF">GRI59_00225</name>
</gene>
<evidence type="ECO:0000313" key="1">
    <source>
        <dbReference type="EMBL" id="MBB3775335.1"/>
    </source>
</evidence>
<organism evidence="2 3">
    <name type="scientific">Erythrobacter ramosus</name>
    <dbReference type="NCBI Taxonomy" id="35811"/>
    <lineage>
        <taxon>Bacteria</taxon>
        <taxon>Pseudomonadati</taxon>
        <taxon>Pseudomonadota</taxon>
        <taxon>Alphaproteobacteria</taxon>
        <taxon>Sphingomonadales</taxon>
        <taxon>Erythrobacteraceae</taxon>
        <taxon>Erythrobacter/Porphyrobacter group</taxon>
        <taxon>Erythrobacter</taxon>
    </lineage>
</organism>
<keyword evidence="4" id="KW-1185">Reference proteome</keyword>
<evidence type="ECO:0000313" key="2">
    <source>
        <dbReference type="EMBL" id="MXP37043.1"/>
    </source>
</evidence>
<evidence type="ECO:0000313" key="4">
    <source>
        <dbReference type="Proteomes" id="UP000548685"/>
    </source>
</evidence>
<dbReference type="RefSeq" id="WP_160759220.1">
    <property type="nucleotide sequence ID" value="NZ_BAAADZ010000002.1"/>
</dbReference>